<dbReference type="PANTHER" id="PTHR45290">
    <property type="entry name" value="OS03G0300300 PROTEIN"/>
    <property type="match status" value="1"/>
</dbReference>
<dbReference type="EMBL" id="RWGY01000009">
    <property type="protein sequence ID" value="TVU35787.1"/>
    <property type="molecule type" value="Genomic_DNA"/>
</dbReference>
<dbReference type="Proteomes" id="UP000324897">
    <property type="component" value="Unassembled WGS sequence"/>
</dbReference>
<dbReference type="InterPro" id="IPR007148">
    <property type="entry name" value="SSU_processome_Utp12"/>
</dbReference>
<evidence type="ECO:0000313" key="5">
    <source>
        <dbReference type="Proteomes" id="UP000324897"/>
    </source>
</evidence>
<feature type="region of interest" description="Disordered" evidence="1">
    <location>
        <begin position="113"/>
        <end position="132"/>
    </location>
</feature>
<evidence type="ECO:0000256" key="1">
    <source>
        <dbReference type="SAM" id="MobiDB-lite"/>
    </source>
</evidence>
<gene>
    <name evidence="3" type="ORF">EJB05_17670</name>
    <name evidence="4" type="ORF">EJB05_17690</name>
</gene>
<evidence type="ECO:0000259" key="2">
    <source>
        <dbReference type="Pfam" id="PF04003"/>
    </source>
</evidence>
<feature type="domain" description="Small-subunit processome Utp12" evidence="2">
    <location>
        <begin position="10"/>
        <end position="77"/>
    </location>
</feature>
<dbReference type="Gramene" id="TVU35767">
    <property type="protein sequence ID" value="TVU35767"/>
    <property type="gene ID" value="EJB05_17670"/>
</dbReference>
<feature type="non-terminal residue" evidence="3">
    <location>
        <position position="1"/>
    </location>
</feature>
<evidence type="ECO:0000313" key="3">
    <source>
        <dbReference type="EMBL" id="TVU35767.1"/>
    </source>
</evidence>
<keyword evidence="5" id="KW-1185">Reference proteome</keyword>
<evidence type="ECO:0000313" key="4">
    <source>
        <dbReference type="EMBL" id="TVU35787.1"/>
    </source>
</evidence>
<dbReference type="PANTHER" id="PTHR45290:SF3">
    <property type="entry name" value="OS01G0649000 PROTEIN"/>
    <property type="match status" value="1"/>
</dbReference>
<reference evidence="3 5" key="1">
    <citation type="journal article" date="2019" name="Sci. Rep.">
        <title>A high-quality genome of Eragrostis curvula grass provides insights into Poaceae evolution and supports new strategies to enhance forage quality.</title>
        <authorList>
            <person name="Carballo J."/>
            <person name="Santos B.A.C.M."/>
            <person name="Zappacosta D."/>
            <person name="Garbus I."/>
            <person name="Selva J.P."/>
            <person name="Gallo C.A."/>
            <person name="Diaz A."/>
            <person name="Albertini E."/>
            <person name="Caccamo M."/>
            <person name="Echenique V."/>
        </authorList>
    </citation>
    <scope>NUCLEOTIDE SEQUENCE [LARGE SCALE GENOMIC DNA]</scope>
    <source>
        <strain evidence="5">cv. Victoria</strain>
        <tissue evidence="3">Leaf</tissue>
    </source>
</reference>
<dbReference type="Pfam" id="PF04003">
    <property type="entry name" value="Utp12"/>
    <property type="match status" value="1"/>
</dbReference>
<name>A0A5J9VJP5_9POAL</name>
<dbReference type="OrthoDB" id="30195at2759"/>
<comment type="caution">
    <text evidence="3">The sequence shown here is derived from an EMBL/GenBank/DDBJ whole genome shotgun (WGS) entry which is preliminary data.</text>
</comment>
<accession>A0A5J9VJP5</accession>
<dbReference type="AlphaFoldDB" id="A0A5J9VJP5"/>
<dbReference type="Gramene" id="TVU35787">
    <property type="protein sequence ID" value="TVU35787"/>
    <property type="gene ID" value="EJB05_17690"/>
</dbReference>
<protein>
    <recommendedName>
        <fullName evidence="2">Small-subunit processome Utp12 domain-containing protein</fullName>
    </recommendedName>
</protein>
<sequence>MASLADSTSGVIVKSVSPLTPADVVKLLKFFVLQIQSRGAVLGCLLRWLQTLLGQHMSSIVSRESSMLVLNSLYQDFTVPLEGKSTYIIYKDKDTDEEESEVDAMETYGEAEELEDFTDASKHSNRSEIMND</sequence>
<proteinExistence type="predicted"/>
<organism evidence="3 5">
    <name type="scientific">Eragrostis curvula</name>
    <name type="common">weeping love grass</name>
    <dbReference type="NCBI Taxonomy" id="38414"/>
    <lineage>
        <taxon>Eukaryota</taxon>
        <taxon>Viridiplantae</taxon>
        <taxon>Streptophyta</taxon>
        <taxon>Embryophyta</taxon>
        <taxon>Tracheophyta</taxon>
        <taxon>Spermatophyta</taxon>
        <taxon>Magnoliopsida</taxon>
        <taxon>Liliopsida</taxon>
        <taxon>Poales</taxon>
        <taxon>Poaceae</taxon>
        <taxon>PACMAD clade</taxon>
        <taxon>Chloridoideae</taxon>
        <taxon>Eragrostideae</taxon>
        <taxon>Eragrostidinae</taxon>
        <taxon>Eragrostis</taxon>
    </lineage>
</organism>
<dbReference type="EMBL" id="RWGY01000009">
    <property type="protein sequence ID" value="TVU35767.1"/>
    <property type="molecule type" value="Genomic_DNA"/>
</dbReference>